<dbReference type="PANTHER" id="PTHR43630:SF2">
    <property type="entry name" value="GLYCOSYLTRANSFERASE"/>
    <property type="match status" value="1"/>
</dbReference>
<dbReference type="EMBL" id="UOFO01000149">
    <property type="protein sequence ID" value="VAW88664.1"/>
    <property type="molecule type" value="Genomic_DNA"/>
</dbReference>
<evidence type="ECO:0000259" key="1">
    <source>
        <dbReference type="Pfam" id="PF00535"/>
    </source>
</evidence>
<dbReference type="PANTHER" id="PTHR43630">
    <property type="entry name" value="POLY-BETA-1,6-N-ACETYL-D-GLUCOSAMINE SYNTHASE"/>
    <property type="match status" value="1"/>
</dbReference>
<dbReference type="SUPFAM" id="SSF53448">
    <property type="entry name" value="Nucleotide-diphospho-sugar transferases"/>
    <property type="match status" value="1"/>
</dbReference>
<dbReference type="AlphaFoldDB" id="A0A3B1A4L2"/>
<reference evidence="2" key="1">
    <citation type="submission" date="2018-06" db="EMBL/GenBank/DDBJ databases">
        <authorList>
            <person name="Zhirakovskaya E."/>
        </authorList>
    </citation>
    <scope>NUCLEOTIDE SEQUENCE</scope>
</reference>
<dbReference type="CDD" id="cd02511">
    <property type="entry name" value="Beta4Glucosyltransferase"/>
    <property type="match status" value="1"/>
</dbReference>
<dbReference type="InterPro" id="IPR029044">
    <property type="entry name" value="Nucleotide-diphossugar_trans"/>
</dbReference>
<sequence>MNRPLSVIIITYNAATQLEPCLQSVAFADEIIVVDSGSTDSTATLVNHHSAKFLHQDWLGYGPQKQFSVEQAQHDWVLCVDADERISQRLKHSIIETLQAPQYNAYEMPRCNRFMGRWLRFGEGYPDYNLRLFHRAHAHWTQDIVHEHVVLKSSNEQKNKAVGRLAGDLQHESQETLEQYLAKQNRYTSLQAEAMLQRKTKVGLARIVLSPLTRFIKFYFLRQGFRDGLPGLTHILIGCYNSFLKYVKLIELRKNQQEQRR</sequence>
<dbReference type="Gene3D" id="3.90.550.10">
    <property type="entry name" value="Spore Coat Polysaccharide Biosynthesis Protein SpsA, Chain A"/>
    <property type="match status" value="1"/>
</dbReference>
<dbReference type="EC" id="2.4.1.-" evidence="2"/>
<dbReference type="InterPro" id="IPR001173">
    <property type="entry name" value="Glyco_trans_2-like"/>
</dbReference>
<dbReference type="Pfam" id="PF00535">
    <property type="entry name" value="Glycos_transf_2"/>
    <property type="match status" value="1"/>
</dbReference>
<keyword evidence="2" id="KW-0328">Glycosyltransferase</keyword>
<accession>A0A3B1A4L2</accession>
<name>A0A3B1A4L2_9ZZZZ</name>
<keyword evidence="2" id="KW-0808">Transferase</keyword>
<protein>
    <submittedName>
        <fullName evidence="2">Lipopolysaccharide core biosynthesis glycosyltransferase, group 2 family protein</fullName>
        <ecNumber evidence="2">2.4.1.-</ecNumber>
    </submittedName>
</protein>
<gene>
    <name evidence="2" type="ORF">MNBD_GAMMA16-1189</name>
</gene>
<proteinExistence type="predicted"/>
<evidence type="ECO:0000313" key="2">
    <source>
        <dbReference type="EMBL" id="VAW88664.1"/>
    </source>
</evidence>
<organism evidence="2">
    <name type="scientific">hydrothermal vent metagenome</name>
    <dbReference type="NCBI Taxonomy" id="652676"/>
    <lineage>
        <taxon>unclassified sequences</taxon>
        <taxon>metagenomes</taxon>
        <taxon>ecological metagenomes</taxon>
    </lineage>
</organism>
<feature type="domain" description="Glycosyltransferase 2-like" evidence="1">
    <location>
        <begin position="6"/>
        <end position="120"/>
    </location>
</feature>
<dbReference type="GO" id="GO:0016757">
    <property type="term" value="F:glycosyltransferase activity"/>
    <property type="evidence" value="ECO:0007669"/>
    <property type="project" value="UniProtKB-KW"/>
</dbReference>